<dbReference type="PRINTS" id="PR01217">
    <property type="entry name" value="PRICHEXTENSN"/>
</dbReference>
<protein>
    <submittedName>
        <fullName evidence="2">Uncharacterized protein</fullName>
    </submittedName>
</protein>
<feature type="compositionally biased region" description="Pro residues" evidence="1">
    <location>
        <begin position="134"/>
        <end position="159"/>
    </location>
</feature>
<feature type="compositionally biased region" description="Pro residues" evidence="1">
    <location>
        <begin position="88"/>
        <end position="103"/>
    </location>
</feature>
<dbReference type="AlphaFoldDB" id="A0A830HDX9"/>
<accession>A0A830HDX9</accession>
<feature type="region of interest" description="Disordered" evidence="1">
    <location>
        <begin position="1"/>
        <end position="175"/>
    </location>
</feature>
<dbReference type="EMBL" id="BNJQ01000006">
    <property type="protein sequence ID" value="GHP04020.1"/>
    <property type="molecule type" value="Genomic_DNA"/>
</dbReference>
<comment type="caution">
    <text evidence="2">The sequence shown here is derived from an EMBL/GenBank/DDBJ whole genome shotgun (WGS) entry which is preliminary data.</text>
</comment>
<name>A0A830HDX9_9CHLO</name>
<proteinExistence type="predicted"/>
<sequence length="572" mass="58635">MPMPAPPQPPRPPMPAPPPPAPPAPPAAPPMPPQPPKPPQPPQPPKPPQAPKPPPPEGPKPYGKSVDGVDYKELQERVRAHSHSKPHAPQPPPPPESAPPQPSKLPQSAKEKLEARILGQSRPSSSDSISEMPAPVPPAAPPMDAPPPPARPPGPPPASSAPAPQVATFQPPPPTTMPPVPVLVPLEISVPLSVDVKATATHIQVDESPAGPDANDLAMLARMPLQTAAGGHGSMYPWLSKQFLEEKERFLGPHARAARGAAAESGVTTASAGRALALVAQPGTPAARAAFYTGSLLSGDATADSALRAPLGASTTALYSPTAAPVPPSVAAKDAEIAALQERLAALEMQVKNAATPAPAAATSAPAASSAQMPIAAAPVDFSKGPTRDGYLEWLRMNNGRLTPQMLLSGAAQPPPAIGIGAPRYGMAATSSYMATATRPQYTGGLSTGVFPKPSAGSSLYLTTSALRTSAPGLAGVTSASRTQVPLTQSKPAYTPVTSTRLFTTPAPGAGATSPLPRVPLNFTPAAAAAPAPELSTPETNSWSDRGGRKNRRMTVMQNHSAFSKYAYTNET</sequence>
<organism evidence="2 3">
    <name type="scientific">Pycnococcus provasolii</name>
    <dbReference type="NCBI Taxonomy" id="41880"/>
    <lineage>
        <taxon>Eukaryota</taxon>
        <taxon>Viridiplantae</taxon>
        <taxon>Chlorophyta</taxon>
        <taxon>Pseudoscourfieldiophyceae</taxon>
        <taxon>Pseudoscourfieldiales</taxon>
        <taxon>Pycnococcaceae</taxon>
        <taxon>Pycnococcus</taxon>
    </lineage>
</organism>
<feature type="compositionally biased region" description="Basic and acidic residues" evidence="1">
    <location>
        <begin position="67"/>
        <end position="79"/>
    </location>
</feature>
<evidence type="ECO:0000313" key="3">
    <source>
        <dbReference type="Proteomes" id="UP000660262"/>
    </source>
</evidence>
<feature type="region of interest" description="Disordered" evidence="1">
    <location>
        <begin position="528"/>
        <end position="558"/>
    </location>
</feature>
<evidence type="ECO:0000256" key="1">
    <source>
        <dbReference type="SAM" id="MobiDB-lite"/>
    </source>
</evidence>
<keyword evidence="3" id="KW-1185">Reference proteome</keyword>
<feature type="compositionally biased region" description="Pro residues" evidence="1">
    <location>
        <begin position="1"/>
        <end position="59"/>
    </location>
</feature>
<gene>
    <name evidence="2" type="ORF">PPROV_000277400</name>
</gene>
<evidence type="ECO:0000313" key="2">
    <source>
        <dbReference type="EMBL" id="GHP04020.1"/>
    </source>
</evidence>
<dbReference type="Proteomes" id="UP000660262">
    <property type="component" value="Unassembled WGS sequence"/>
</dbReference>
<reference evidence="2" key="1">
    <citation type="submission" date="2020-10" db="EMBL/GenBank/DDBJ databases">
        <title>Unveiling of a novel bifunctional photoreceptor, Dualchrome1, isolated from a cosmopolitan green alga.</title>
        <authorList>
            <person name="Suzuki S."/>
            <person name="Kawachi M."/>
        </authorList>
    </citation>
    <scope>NUCLEOTIDE SEQUENCE</scope>
    <source>
        <strain evidence="2">NIES 2893</strain>
    </source>
</reference>